<accession>A0A078ASR2</accession>
<evidence type="ECO:0000256" key="1">
    <source>
        <dbReference type="SAM" id="MobiDB-lite"/>
    </source>
</evidence>
<evidence type="ECO:0000313" key="3">
    <source>
        <dbReference type="Proteomes" id="UP000039865"/>
    </source>
</evidence>
<organism evidence="2 3">
    <name type="scientific">Stylonychia lemnae</name>
    <name type="common">Ciliate</name>
    <dbReference type="NCBI Taxonomy" id="5949"/>
    <lineage>
        <taxon>Eukaryota</taxon>
        <taxon>Sar</taxon>
        <taxon>Alveolata</taxon>
        <taxon>Ciliophora</taxon>
        <taxon>Intramacronucleata</taxon>
        <taxon>Spirotrichea</taxon>
        <taxon>Stichotrichia</taxon>
        <taxon>Sporadotrichida</taxon>
        <taxon>Oxytrichidae</taxon>
        <taxon>Stylonychinae</taxon>
        <taxon>Stylonychia</taxon>
    </lineage>
</organism>
<feature type="compositionally biased region" description="Acidic residues" evidence="1">
    <location>
        <begin position="112"/>
        <end position="125"/>
    </location>
</feature>
<feature type="compositionally biased region" description="Basic and acidic residues" evidence="1">
    <location>
        <begin position="79"/>
        <end position="90"/>
    </location>
</feature>
<dbReference type="EMBL" id="CCKQ01012265">
    <property type="protein sequence ID" value="CDW83873.1"/>
    <property type="molecule type" value="Genomic_DNA"/>
</dbReference>
<name>A0A078ASR2_STYLE</name>
<feature type="region of interest" description="Disordered" evidence="1">
    <location>
        <begin position="79"/>
        <end position="126"/>
    </location>
</feature>
<dbReference type="Proteomes" id="UP000039865">
    <property type="component" value="Unassembled WGS sequence"/>
</dbReference>
<keyword evidence="3" id="KW-1185">Reference proteome</keyword>
<sequence>MLNDALSLKKQECCDYAFNRIKHPDLNMITEGSLRKCLNDYNIRVGFANEQEDQNGQTESDKVVEEMLKIANKLKRKLQDQINIDKDNQSKNKQKVNENSNGSDSSSQGQDQEYDDNDEEDDLDVVDQQAFEELFRSLKFRIDHEGRVQ</sequence>
<gene>
    <name evidence="2" type="primary">Contig6667.g7135</name>
    <name evidence="2" type="ORF">STYLEM_12925</name>
</gene>
<evidence type="ECO:0000313" key="2">
    <source>
        <dbReference type="EMBL" id="CDW83873.1"/>
    </source>
</evidence>
<dbReference type="InParanoid" id="A0A078ASR2"/>
<dbReference type="AlphaFoldDB" id="A0A078ASR2"/>
<feature type="compositionally biased region" description="Low complexity" evidence="1">
    <location>
        <begin position="97"/>
        <end position="111"/>
    </location>
</feature>
<proteinExistence type="predicted"/>
<reference evidence="2 3" key="1">
    <citation type="submission" date="2014-06" db="EMBL/GenBank/DDBJ databases">
        <authorList>
            <person name="Swart Estienne"/>
        </authorList>
    </citation>
    <scope>NUCLEOTIDE SEQUENCE [LARGE SCALE GENOMIC DNA]</scope>
    <source>
        <strain evidence="2 3">130c</strain>
    </source>
</reference>
<protein>
    <submittedName>
        <fullName evidence="2">Uncharacterized protein</fullName>
    </submittedName>
</protein>